<dbReference type="Pfam" id="PF01225">
    <property type="entry name" value="Mur_ligase"/>
    <property type="match status" value="1"/>
</dbReference>
<dbReference type="GO" id="GO:0071555">
    <property type="term" value="P:cell wall organization"/>
    <property type="evidence" value="ECO:0007669"/>
    <property type="project" value="UniProtKB-KW"/>
</dbReference>
<keyword evidence="10 14" id="KW-0573">Peptidoglycan synthesis</keyword>
<dbReference type="Pfam" id="PF02875">
    <property type="entry name" value="Mur_ligase_C"/>
    <property type="match status" value="1"/>
</dbReference>
<dbReference type="InterPro" id="IPR013221">
    <property type="entry name" value="Mur_ligase_cen"/>
</dbReference>
<dbReference type="EC" id="6.3.2.8" evidence="3 14"/>
<evidence type="ECO:0000259" key="18">
    <source>
        <dbReference type="Pfam" id="PF08245"/>
    </source>
</evidence>
<evidence type="ECO:0000256" key="1">
    <source>
        <dbReference type="ARBA" id="ARBA00004496"/>
    </source>
</evidence>
<dbReference type="AlphaFoldDB" id="A0A518CS23"/>
<evidence type="ECO:0000259" key="16">
    <source>
        <dbReference type="Pfam" id="PF01225"/>
    </source>
</evidence>
<comment type="function">
    <text evidence="14">Cell wall formation.</text>
</comment>
<evidence type="ECO:0000256" key="4">
    <source>
        <dbReference type="ARBA" id="ARBA00022490"/>
    </source>
</evidence>
<dbReference type="GO" id="GO:0008360">
    <property type="term" value="P:regulation of cell shape"/>
    <property type="evidence" value="ECO:0007669"/>
    <property type="project" value="UniProtKB-KW"/>
</dbReference>
<keyword evidence="5 14" id="KW-0436">Ligase</keyword>
<protein>
    <recommendedName>
        <fullName evidence="3 14">UDP-N-acetylmuramate--L-alanine ligase</fullName>
        <ecNumber evidence="3 14">6.3.2.8</ecNumber>
    </recommendedName>
    <alternativeName>
        <fullName evidence="14">UDP-N-acetylmuramoyl-L-alanine synthetase</fullName>
    </alternativeName>
</protein>
<evidence type="ECO:0000256" key="11">
    <source>
        <dbReference type="ARBA" id="ARBA00023306"/>
    </source>
</evidence>
<feature type="compositionally biased region" description="Low complexity" evidence="15">
    <location>
        <begin position="13"/>
        <end position="25"/>
    </location>
</feature>
<reference evidence="19 20" key="1">
    <citation type="submission" date="2019-02" db="EMBL/GenBank/DDBJ databases">
        <title>Deep-cultivation of Planctomycetes and their phenomic and genomic characterization uncovers novel biology.</title>
        <authorList>
            <person name="Wiegand S."/>
            <person name="Jogler M."/>
            <person name="Boedeker C."/>
            <person name="Pinto D."/>
            <person name="Vollmers J."/>
            <person name="Rivas-Marin E."/>
            <person name="Kohn T."/>
            <person name="Peeters S.H."/>
            <person name="Heuer A."/>
            <person name="Rast P."/>
            <person name="Oberbeckmann S."/>
            <person name="Bunk B."/>
            <person name="Jeske O."/>
            <person name="Meyerdierks A."/>
            <person name="Storesund J.E."/>
            <person name="Kallscheuer N."/>
            <person name="Luecker S."/>
            <person name="Lage O.M."/>
            <person name="Pohl T."/>
            <person name="Merkel B.J."/>
            <person name="Hornburger P."/>
            <person name="Mueller R.-W."/>
            <person name="Bruemmer F."/>
            <person name="Labrenz M."/>
            <person name="Spormann A.M."/>
            <person name="Op den Camp H."/>
            <person name="Overmann J."/>
            <person name="Amann R."/>
            <person name="Jetten M.S.M."/>
            <person name="Mascher T."/>
            <person name="Medema M.H."/>
            <person name="Devos D.P."/>
            <person name="Kaster A.-K."/>
            <person name="Ovreas L."/>
            <person name="Rohde M."/>
            <person name="Galperin M.Y."/>
            <person name="Jogler C."/>
        </authorList>
    </citation>
    <scope>NUCLEOTIDE SEQUENCE [LARGE SCALE GENOMIC DNA]</scope>
    <source>
        <strain evidence="19 20">Pla110</strain>
    </source>
</reference>
<comment type="pathway">
    <text evidence="2 14">Cell wall biogenesis; peptidoglycan biosynthesis.</text>
</comment>
<feature type="domain" description="Mur ligase central" evidence="18">
    <location>
        <begin position="143"/>
        <end position="321"/>
    </location>
</feature>
<dbReference type="PANTHER" id="PTHR43445">
    <property type="entry name" value="UDP-N-ACETYLMURAMATE--L-ALANINE LIGASE-RELATED"/>
    <property type="match status" value="1"/>
</dbReference>
<comment type="similarity">
    <text evidence="14">Belongs to the MurCDEF family.</text>
</comment>
<keyword evidence="11 14" id="KW-0131">Cell cycle</keyword>
<evidence type="ECO:0000256" key="14">
    <source>
        <dbReference type="HAMAP-Rule" id="MF_00046"/>
    </source>
</evidence>
<keyword evidence="4 14" id="KW-0963">Cytoplasm</keyword>
<dbReference type="InterPro" id="IPR050061">
    <property type="entry name" value="MurCDEF_pg_biosynth"/>
</dbReference>
<dbReference type="HAMAP" id="MF_00046">
    <property type="entry name" value="MurC"/>
    <property type="match status" value="1"/>
</dbReference>
<gene>
    <name evidence="14 19" type="primary">murC</name>
    <name evidence="19" type="ORF">Pla110_37560</name>
</gene>
<keyword evidence="7 14" id="KW-0547">Nucleotide-binding</keyword>
<dbReference type="GO" id="GO:0005524">
    <property type="term" value="F:ATP binding"/>
    <property type="evidence" value="ECO:0007669"/>
    <property type="project" value="UniProtKB-UniRule"/>
</dbReference>
<evidence type="ECO:0000313" key="20">
    <source>
        <dbReference type="Proteomes" id="UP000317178"/>
    </source>
</evidence>
<dbReference type="UniPathway" id="UPA00219"/>
<dbReference type="Gene3D" id="3.40.50.720">
    <property type="entry name" value="NAD(P)-binding Rossmann-like Domain"/>
    <property type="match status" value="1"/>
</dbReference>
<evidence type="ECO:0000256" key="6">
    <source>
        <dbReference type="ARBA" id="ARBA00022618"/>
    </source>
</evidence>
<organism evidence="19 20">
    <name type="scientific">Polystyrenella longa</name>
    <dbReference type="NCBI Taxonomy" id="2528007"/>
    <lineage>
        <taxon>Bacteria</taxon>
        <taxon>Pseudomonadati</taxon>
        <taxon>Planctomycetota</taxon>
        <taxon>Planctomycetia</taxon>
        <taxon>Planctomycetales</taxon>
        <taxon>Planctomycetaceae</taxon>
        <taxon>Polystyrenella</taxon>
    </lineage>
</organism>
<sequence>MFSSTMTKLQLNSASASSTPTSPVPVKKRNKLVESLRKVHLVGICGSGMKALAEYLTDCDIEVTGSDLSSSEELWLAMQERGWNVHHGHQEDHLASDVDLLIYSPAVTEENPERVSSQRQGIAQLSYTEFLGKLLQDETGLCIAGTHGKSTTTAMTSHILESSRLNPSVFVGAELCGYERSGWAGAGDLMVVESCEYRRHFLNYAPQFAAILGIEADHFDCYATVEDAIGAYAEFARNVSKEGTLLVSADSEAAVEAAKGASSKVATFSVQTMADWWATDIRSTPTGQRFRIFHQGEFFSEIEIDLPGEHNVSNALAATAICYYAGCSPMQIRAALARFEGLKRRFESVGSYRGVTLIDDYAHHPTAVAKTLTAARQRFPNRRLWAVYQPHQASRTTALEKDFVDALELADEVIIARTFAARESSAETEDRTAVQLAEKLSARNVSTLYCGALDQLIESLDDALRPGDVLLTMGAGDIDRVHNAFTRRLFRNHAS</sequence>
<evidence type="ECO:0000256" key="12">
    <source>
        <dbReference type="ARBA" id="ARBA00023316"/>
    </source>
</evidence>
<dbReference type="InterPro" id="IPR036615">
    <property type="entry name" value="Mur_ligase_C_dom_sf"/>
</dbReference>
<comment type="catalytic activity">
    <reaction evidence="13 14">
        <text>UDP-N-acetyl-alpha-D-muramate + L-alanine + ATP = UDP-N-acetyl-alpha-D-muramoyl-L-alanine + ADP + phosphate + H(+)</text>
        <dbReference type="Rhea" id="RHEA:23372"/>
        <dbReference type="ChEBI" id="CHEBI:15378"/>
        <dbReference type="ChEBI" id="CHEBI:30616"/>
        <dbReference type="ChEBI" id="CHEBI:43474"/>
        <dbReference type="ChEBI" id="CHEBI:57972"/>
        <dbReference type="ChEBI" id="CHEBI:70757"/>
        <dbReference type="ChEBI" id="CHEBI:83898"/>
        <dbReference type="ChEBI" id="CHEBI:456216"/>
        <dbReference type="EC" id="6.3.2.8"/>
    </reaction>
</comment>
<name>A0A518CS23_9PLAN</name>
<dbReference type="SUPFAM" id="SSF53623">
    <property type="entry name" value="MurD-like peptide ligases, catalytic domain"/>
    <property type="match status" value="1"/>
</dbReference>
<dbReference type="Pfam" id="PF08245">
    <property type="entry name" value="Mur_ligase_M"/>
    <property type="match status" value="1"/>
</dbReference>
<dbReference type="Gene3D" id="3.40.1190.10">
    <property type="entry name" value="Mur-like, catalytic domain"/>
    <property type="match status" value="1"/>
</dbReference>
<dbReference type="GO" id="GO:0051301">
    <property type="term" value="P:cell division"/>
    <property type="evidence" value="ECO:0007669"/>
    <property type="project" value="UniProtKB-KW"/>
</dbReference>
<comment type="subcellular location">
    <subcellularLocation>
        <location evidence="1 14">Cytoplasm</location>
    </subcellularLocation>
</comment>
<dbReference type="Gene3D" id="3.90.190.20">
    <property type="entry name" value="Mur ligase, C-terminal domain"/>
    <property type="match status" value="1"/>
</dbReference>
<evidence type="ECO:0000256" key="8">
    <source>
        <dbReference type="ARBA" id="ARBA00022840"/>
    </source>
</evidence>
<dbReference type="GO" id="GO:0008763">
    <property type="term" value="F:UDP-N-acetylmuramate-L-alanine ligase activity"/>
    <property type="evidence" value="ECO:0007669"/>
    <property type="project" value="UniProtKB-UniRule"/>
</dbReference>
<dbReference type="OrthoDB" id="9804126at2"/>
<keyword evidence="9 14" id="KW-0133">Cell shape</keyword>
<keyword evidence="20" id="KW-1185">Reference proteome</keyword>
<dbReference type="NCBIfam" id="TIGR01082">
    <property type="entry name" value="murC"/>
    <property type="match status" value="1"/>
</dbReference>
<evidence type="ECO:0000256" key="10">
    <source>
        <dbReference type="ARBA" id="ARBA00022984"/>
    </source>
</evidence>
<feature type="region of interest" description="Disordered" evidence="15">
    <location>
        <begin position="1"/>
        <end position="26"/>
    </location>
</feature>
<evidence type="ECO:0000256" key="3">
    <source>
        <dbReference type="ARBA" id="ARBA00012211"/>
    </source>
</evidence>
<dbReference type="SUPFAM" id="SSF51984">
    <property type="entry name" value="MurCD N-terminal domain"/>
    <property type="match status" value="1"/>
</dbReference>
<evidence type="ECO:0000256" key="2">
    <source>
        <dbReference type="ARBA" id="ARBA00004752"/>
    </source>
</evidence>
<dbReference type="GO" id="GO:0005737">
    <property type="term" value="C:cytoplasm"/>
    <property type="evidence" value="ECO:0007669"/>
    <property type="project" value="UniProtKB-SubCell"/>
</dbReference>
<keyword evidence="6 14" id="KW-0132">Cell division</keyword>
<dbReference type="PANTHER" id="PTHR43445:SF3">
    <property type="entry name" value="UDP-N-ACETYLMURAMATE--L-ALANINE LIGASE"/>
    <property type="match status" value="1"/>
</dbReference>
<feature type="compositionally biased region" description="Polar residues" evidence="15">
    <location>
        <begin position="1"/>
        <end position="12"/>
    </location>
</feature>
<evidence type="ECO:0000256" key="13">
    <source>
        <dbReference type="ARBA" id="ARBA00047833"/>
    </source>
</evidence>
<dbReference type="KEGG" id="plon:Pla110_37560"/>
<dbReference type="EMBL" id="CP036281">
    <property type="protein sequence ID" value="QDU82004.1"/>
    <property type="molecule type" value="Genomic_DNA"/>
</dbReference>
<evidence type="ECO:0000256" key="9">
    <source>
        <dbReference type="ARBA" id="ARBA00022960"/>
    </source>
</evidence>
<dbReference type="Proteomes" id="UP000317178">
    <property type="component" value="Chromosome"/>
</dbReference>
<dbReference type="GO" id="GO:0009252">
    <property type="term" value="P:peptidoglycan biosynthetic process"/>
    <property type="evidence" value="ECO:0007669"/>
    <property type="project" value="UniProtKB-UniRule"/>
</dbReference>
<feature type="domain" description="Mur ligase C-terminal" evidence="17">
    <location>
        <begin position="344"/>
        <end position="476"/>
    </location>
</feature>
<feature type="binding site" evidence="14">
    <location>
        <begin position="145"/>
        <end position="151"/>
    </location>
    <ligand>
        <name>ATP</name>
        <dbReference type="ChEBI" id="CHEBI:30616"/>
    </ligand>
</feature>
<keyword evidence="12 14" id="KW-0961">Cell wall biogenesis/degradation</keyword>
<dbReference type="InterPro" id="IPR036565">
    <property type="entry name" value="Mur-like_cat_sf"/>
</dbReference>
<evidence type="ECO:0000256" key="7">
    <source>
        <dbReference type="ARBA" id="ARBA00022741"/>
    </source>
</evidence>
<keyword evidence="8 14" id="KW-0067">ATP-binding</keyword>
<evidence type="ECO:0000256" key="15">
    <source>
        <dbReference type="SAM" id="MobiDB-lite"/>
    </source>
</evidence>
<dbReference type="InterPro" id="IPR000713">
    <property type="entry name" value="Mur_ligase_N"/>
</dbReference>
<proteinExistence type="inferred from homology"/>
<evidence type="ECO:0000259" key="17">
    <source>
        <dbReference type="Pfam" id="PF02875"/>
    </source>
</evidence>
<feature type="domain" description="Mur ligase N-terminal catalytic" evidence="16">
    <location>
        <begin position="38"/>
        <end position="137"/>
    </location>
</feature>
<dbReference type="SUPFAM" id="SSF53244">
    <property type="entry name" value="MurD-like peptide ligases, peptide-binding domain"/>
    <property type="match status" value="1"/>
</dbReference>
<dbReference type="InterPro" id="IPR005758">
    <property type="entry name" value="UDP-N-AcMur_Ala_ligase_MurC"/>
</dbReference>
<dbReference type="InterPro" id="IPR004101">
    <property type="entry name" value="Mur_ligase_C"/>
</dbReference>
<accession>A0A518CS23</accession>
<evidence type="ECO:0000256" key="5">
    <source>
        <dbReference type="ARBA" id="ARBA00022598"/>
    </source>
</evidence>
<evidence type="ECO:0000313" key="19">
    <source>
        <dbReference type="EMBL" id="QDU82004.1"/>
    </source>
</evidence>